<reference evidence="1" key="5">
    <citation type="journal article" date="2021" name="G3 (Bethesda)">
        <title>Aegilops tauschii genome assembly Aet v5.0 features greater sequence contiguity and improved annotation.</title>
        <authorList>
            <person name="Wang L."/>
            <person name="Zhu T."/>
            <person name="Rodriguez J.C."/>
            <person name="Deal K.R."/>
            <person name="Dubcovsky J."/>
            <person name="McGuire P.E."/>
            <person name="Lux T."/>
            <person name="Spannagl M."/>
            <person name="Mayer K.F.X."/>
            <person name="Baldrich P."/>
            <person name="Meyers B.C."/>
            <person name="Huo N."/>
            <person name="Gu Y.Q."/>
            <person name="Zhou H."/>
            <person name="Devos K.M."/>
            <person name="Bennetzen J.L."/>
            <person name="Unver T."/>
            <person name="Budak H."/>
            <person name="Gulick P.J."/>
            <person name="Galiba G."/>
            <person name="Kalapos B."/>
            <person name="Nelson D.R."/>
            <person name="Li P."/>
            <person name="You F.M."/>
            <person name="Luo M.C."/>
            <person name="Dvorak J."/>
        </authorList>
    </citation>
    <scope>NUCLEOTIDE SEQUENCE [LARGE SCALE GENOMIC DNA]</scope>
    <source>
        <strain evidence="1">cv. AL8/78</strain>
    </source>
</reference>
<evidence type="ECO:0000313" key="1">
    <source>
        <dbReference type="EnsemblPlants" id="AET5Gv21154200.2"/>
    </source>
</evidence>
<evidence type="ECO:0000313" key="2">
    <source>
        <dbReference type="Proteomes" id="UP000015105"/>
    </source>
</evidence>
<organism evidence="1 2">
    <name type="scientific">Aegilops tauschii subsp. strangulata</name>
    <name type="common">Goatgrass</name>
    <dbReference type="NCBI Taxonomy" id="200361"/>
    <lineage>
        <taxon>Eukaryota</taxon>
        <taxon>Viridiplantae</taxon>
        <taxon>Streptophyta</taxon>
        <taxon>Embryophyta</taxon>
        <taxon>Tracheophyta</taxon>
        <taxon>Spermatophyta</taxon>
        <taxon>Magnoliopsida</taxon>
        <taxon>Liliopsida</taxon>
        <taxon>Poales</taxon>
        <taxon>Poaceae</taxon>
        <taxon>BOP clade</taxon>
        <taxon>Pooideae</taxon>
        <taxon>Triticodae</taxon>
        <taxon>Triticeae</taxon>
        <taxon>Triticinae</taxon>
        <taxon>Aegilops</taxon>
    </lineage>
</organism>
<reference evidence="2" key="1">
    <citation type="journal article" date="2014" name="Science">
        <title>Ancient hybridizations among the ancestral genomes of bread wheat.</title>
        <authorList>
            <consortium name="International Wheat Genome Sequencing Consortium,"/>
            <person name="Marcussen T."/>
            <person name="Sandve S.R."/>
            <person name="Heier L."/>
            <person name="Spannagl M."/>
            <person name="Pfeifer M."/>
            <person name="Jakobsen K.S."/>
            <person name="Wulff B.B."/>
            <person name="Steuernagel B."/>
            <person name="Mayer K.F."/>
            <person name="Olsen O.A."/>
        </authorList>
    </citation>
    <scope>NUCLEOTIDE SEQUENCE [LARGE SCALE GENOMIC DNA]</scope>
    <source>
        <strain evidence="2">cv. AL8/78</strain>
    </source>
</reference>
<accession>A0A453MDS2</accession>
<dbReference type="Gramene" id="AET5Gv21154200.2">
    <property type="protein sequence ID" value="AET5Gv21154200.2"/>
    <property type="gene ID" value="AET5Gv21154200"/>
</dbReference>
<protein>
    <submittedName>
        <fullName evidence="1">Uncharacterized protein</fullName>
    </submittedName>
</protein>
<dbReference type="EnsemblPlants" id="AET5Gv21154200.2">
    <property type="protein sequence ID" value="AET5Gv21154200.2"/>
    <property type="gene ID" value="AET5Gv21154200"/>
</dbReference>
<proteinExistence type="predicted"/>
<reference evidence="1" key="3">
    <citation type="journal article" date="2017" name="Nature">
        <title>Genome sequence of the progenitor of the wheat D genome Aegilops tauschii.</title>
        <authorList>
            <person name="Luo M.C."/>
            <person name="Gu Y.Q."/>
            <person name="Puiu D."/>
            <person name="Wang H."/>
            <person name="Twardziok S.O."/>
            <person name="Deal K.R."/>
            <person name="Huo N."/>
            <person name="Zhu T."/>
            <person name="Wang L."/>
            <person name="Wang Y."/>
            <person name="McGuire P.E."/>
            <person name="Liu S."/>
            <person name="Long H."/>
            <person name="Ramasamy R.K."/>
            <person name="Rodriguez J.C."/>
            <person name="Van S.L."/>
            <person name="Yuan L."/>
            <person name="Wang Z."/>
            <person name="Xia Z."/>
            <person name="Xiao L."/>
            <person name="Anderson O.D."/>
            <person name="Ouyang S."/>
            <person name="Liang Y."/>
            <person name="Zimin A.V."/>
            <person name="Pertea G."/>
            <person name="Qi P."/>
            <person name="Bennetzen J.L."/>
            <person name="Dai X."/>
            <person name="Dawson M.W."/>
            <person name="Muller H.G."/>
            <person name="Kugler K."/>
            <person name="Rivarola-Duarte L."/>
            <person name="Spannagl M."/>
            <person name="Mayer K.F.X."/>
            <person name="Lu F.H."/>
            <person name="Bevan M.W."/>
            <person name="Leroy P."/>
            <person name="Li P."/>
            <person name="You F.M."/>
            <person name="Sun Q."/>
            <person name="Liu Z."/>
            <person name="Lyons E."/>
            <person name="Wicker T."/>
            <person name="Salzberg S.L."/>
            <person name="Devos K.M."/>
            <person name="Dvorak J."/>
        </authorList>
    </citation>
    <scope>NUCLEOTIDE SEQUENCE [LARGE SCALE GENOMIC DNA]</scope>
    <source>
        <strain evidence="1">cv. AL8/78</strain>
    </source>
</reference>
<sequence>MTRVGSIGFRIASSPARLMRFRCSNARSKPNFSCSLIYNLAPGLLSCTHSSHC</sequence>
<dbReference type="AlphaFoldDB" id="A0A453MDS2"/>
<dbReference type="Proteomes" id="UP000015105">
    <property type="component" value="Chromosome 5D"/>
</dbReference>
<reference evidence="1" key="4">
    <citation type="submission" date="2019-03" db="UniProtKB">
        <authorList>
            <consortium name="EnsemblPlants"/>
        </authorList>
    </citation>
    <scope>IDENTIFICATION</scope>
</reference>
<name>A0A453MDS2_AEGTS</name>
<reference evidence="2" key="2">
    <citation type="journal article" date="2017" name="Nat. Plants">
        <title>The Aegilops tauschii genome reveals multiple impacts of transposons.</title>
        <authorList>
            <person name="Zhao G."/>
            <person name="Zou C."/>
            <person name="Li K."/>
            <person name="Wang K."/>
            <person name="Li T."/>
            <person name="Gao L."/>
            <person name="Zhang X."/>
            <person name="Wang H."/>
            <person name="Yang Z."/>
            <person name="Liu X."/>
            <person name="Jiang W."/>
            <person name="Mao L."/>
            <person name="Kong X."/>
            <person name="Jiao Y."/>
            <person name="Jia J."/>
        </authorList>
    </citation>
    <scope>NUCLEOTIDE SEQUENCE [LARGE SCALE GENOMIC DNA]</scope>
    <source>
        <strain evidence="2">cv. AL8/78</strain>
    </source>
</reference>
<keyword evidence="2" id="KW-1185">Reference proteome</keyword>